<feature type="transmembrane region" description="Helical" evidence="1">
    <location>
        <begin position="335"/>
        <end position="355"/>
    </location>
</feature>
<gene>
    <name evidence="2" type="ORF">SAMN04488056_1312</name>
</gene>
<feature type="transmembrane region" description="Helical" evidence="1">
    <location>
        <begin position="278"/>
        <end position="296"/>
    </location>
</feature>
<keyword evidence="1" id="KW-0472">Membrane</keyword>
<evidence type="ECO:0000313" key="3">
    <source>
        <dbReference type="Proteomes" id="UP000199236"/>
    </source>
</evidence>
<feature type="transmembrane region" description="Helical" evidence="1">
    <location>
        <begin position="104"/>
        <end position="122"/>
    </location>
</feature>
<feature type="transmembrane region" description="Helical" evidence="1">
    <location>
        <begin position="302"/>
        <end position="328"/>
    </location>
</feature>
<evidence type="ECO:0000313" key="2">
    <source>
        <dbReference type="EMBL" id="SFP20855.1"/>
    </source>
</evidence>
<dbReference type="Proteomes" id="UP000199236">
    <property type="component" value="Unassembled WGS sequence"/>
</dbReference>
<proteinExistence type="predicted"/>
<dbReference type="AlphaFoldDB" id="A0A1I5NG92"/>
<accession>A0A1I5NG92</accession>
<reference evidence="2 3" key="1">
    <citation type="submission" date="2016-10" db="EMBL/GenBank/DDBJ databases">
        <authorList>
            <person name="de Groot N.N."/>
        </authorList>
    </citation>
    <scope>NUCLEOTIDE SEQUENCE [LARGE SCALE GENOMIC DNA]</scope>
    <source>
        <strain evidence="2 3">CGMCC 1.9157</strain>
    </source>
</reference>
<feature type="transmembrane region" description="Helical" evidence="1">
    <location>
        <begin position="134"/>
        <end position="151"/>
    </location>
</feature>
<feature type="transmembrane region" description="Helical" evidence="1">
    <location>
        <begin position="72"/>
        <end position="92"/>
    </location>
</feature>
<dbReference type="EMBL" id="FOVR01000031">
    <property type="protein sequence ID" value="SFP20855.1"/>
    <property type="molecule type" value="Genomic_DNA"/>
</dbReference>
<name>A0A1I5NG92_9HYPH</name>
<keyword evidence="3" id="KW-1185">Reference proteome</keyword>
<feature type="transmembrane region" description="Helical" evidence="1">
    <location>
        <begin position="188"/>
        <end position="205"/>
    </location>
</feature>
<feature type="transmembrane region" description="Helical" evidence="1">
    <location>
        <begin position="20"/>
        <end position="42"/>
    </location>
</feature>
<evidence type="ECO:0008006" key="4">
    <source>
        <dbReference type="Google" id="ProtNLM"/>
    </source>
</evidence>
<feature type="transmembrane region" description="Helical" evidence="1">
    <location>
        <begin position="453"/>
        <end position="472"/>
    </location>
</feature>
<sequence>MPASPDFPESDSQSSREETALGAFEHLLVFLLCLTLTVVPLVLHFVNPLLAIATQLALASCVVLFFTPYAPLVVVFALLFQNLFISMMSGFLVTKDDYNFVRGYNFFTTVVFWLWLFGHYALNWRSFSRMTNKLMVVCLIGFGLIGVYFLLGLTKSPAGAVVYLRNIITPLLVLQIFFLATLKRQIPMVPFFTILTVIVIVMGYIEMIDRRLWLDLTNGWTLWEFSNREAMLNLVADKSARTTGQYITGILDLMKVQLFNTPLLGDFRLIILRMNGPNGHAISYSYALMFLCILMLTNKRWYLALLMAPLVLFASAKGAIIMGLLAFCALVARKLFGAMFAIGSLAVVLVVYILLGVVTGLKIGDFHVLGFMGGVYNFIDYPFGNGIGDAGNLLTNFDKLDWSAFQHAGRTPVAMESAVGVLLHQMGFATFGLLAVYFWIALQVYKVSFVSRVNLHSLACFITITVVVNGIFQEEALFSPLSLGLIMGLNGYILGKFARSGEDL</sequence>
<evidence type="ECO:0000256" key="1">
    <source>
        <dbReference type="SAM" id="Phobius"/>
    </source>
</evidence>
<dbReference type="OrthoDB" id="8141108at2"/>
<keyword evidence="1" id="KW-1133">Transmembrane helix</keyword>
<protein>
    <recommendedName>
        <fullName evidence="4">O-antigen ligase like membrane protein</fullName>
    </recommendedName>
</protein>
<feature type="transmembrane region" description="Helical" evidence="1">
    <location>
        <begin position="163"/>
        <end position="182"/>
    </location>
</feature>
<feature type="transmembrane region" description="Helical" evidence="1">
    <location>
        <begin position="478"/>
        <end position="495"/>
    </location>
</feature>
<organism evidence="2 3">
    <name type="scientific">Cohaesibacter marisflavi</name>
    <dbReference type="NCBI Taxonomy" id="655353"/>
    <lineage>
        <taxon>Bacteria</taxon>
        <taxon>Pseudomonadati</taxon>
        <taxon>Pseudomonadota</taxon>
        <taxon>Alphaproteobacteria</taxon>
        <taxon>Hyphomicrobiales</taxon>
        <taxon>Cohaesibacteraceae</taxon>
    </lineage>
</organism>
<feature type="transmembrane region" description="Helical" evidence="1">
    <location>
        <begin position="422"/>
        <end position="441"/>
    </location>
</feature>
<dbReference type="RefSeq" id="WP_090075756.1">
    <property type="nucleotide sequence ID" value="NZ_FOVR01000031.1"/>
</dbReference>
<keyword evidence="1" id="KW-0812">Transmembrane</keyword>